<dbReference type="Gene3D" id="3.40.50.2300">
    <property type="match status" value="1"/>
</dbReference>
<name>A0ABQ1UXZ0_9FLAO</name>
<sequence length="148" mass="16485">MKKSYKHILLADDDLDDCEFFAEVFTRNFPEVKLSISSDGGKLMSLLGSPPDPTADLIFLDLNMPIMSGPECLEKIRNSDTLKDNIVIIFSTSSSQSDIAKMYSLGANYFITKPADFNDLKNLISKALAIVGETETSRPAFENFYIKL</sequence>
<evidence type="ECO:0000313" key="3">
    <source>
        <dbReference type="EMBL" id="GGF29481.1"/>
    </source>
</evidence>
<feature type="domain" description="Response regulatory" evidence="2">
    <location>
        <begin position="7"/>
        <end position="128"/>
    </location>
</feature>
<dbReference type="RefSeq" id="WP_163396542.1">
    <property type="nucleotide sequence ID" value="NZ_BMKP01000014.1"/>
</dbReference>
<protein>
    <submittedName>
        <fullName evidence="3">Response regulator</fullName>
    </submittedName>
</protein>
<dbReference type="InterPro" id="IPR001789">
    <property type="entry name" value="Sig_transdc_resp-reg_receiver"/>
</dbReference>
<dbReference type="InterPro" id="IPR052893">
    <property type="entry name" value="TCS_response_regulator"/>
</dbReference>
<proteinExistence type="predicted"/>
<evidence type="ECO:0000256" key="1">
    <source>
        <dbReference type="PROSITE-ProRule" id="PRU00169"/>
    </source>
</evidence>
<dbReference type="SMART" id="SM00448">
    <property type="entry name" value="REC"/>
    <property type="match status" value="1"/>
</dbReference>
<keyword evidence="4" id="KW-1185">Reference proteome</keyword>
<dbReference type="InterPro" id="IPR011006">
    <property type="entry name" value="CheY-like_superfamily"/>
</dbReference>
<dbReference type="PANTHER" id="PTHR44520">
    <property type="entry name" value="RESPONSE REGULATOR RCP1-RELATED"/>
    <property type="match status" value="1"/>
</dbReference>
<accession>A0ABQ1UXZ0</accession>
<dbReference type="SUPFAM" id="SSF52172">
    <property type="entry name" value="CheY-like"/>
    <property type="match status" value="1"/>
</dbReference>
<keyword evidence="1" id="KW-0597">Phosphoprotein</keyword>
<dbReference type="Proteomes" id="UP000655016">
    <property type="component" value="Unassembled WGS sequence"/>
</dbReference>
<dbReference type="PANTHER" id="PTHR44520:SF2">
    <property type="entry name" value="RESPONSE REGULATOR RCP1"/>
    <property type="match status" value="1"/>
</dbReference>
<evidence type="ECO:0000259" key="2">
    <source>
        <dbReference type="PROSITE" id="PS50110"/>
    </source>
</evidence>
<gene>
    <name evidence="3" type="ORF">GCM10011518_43440</name>
</gene>
<reference evidence="4" key="1">
    <citation type="journal article" date="2019" name="Int. J. Syst. Evol. Microbiol.">
        <title>The Global Catalogue of Microorganisms (GCM) 10K type strain sequencing project: providing services to taxonomists for standard genome sequencing and annotation.</title>
        <authorList>
            <consortium name="The Broad Institute Genomics Platform"/>
            <consortium name="The Broad Institute Genome Sequencing Center for Infectious Disease"/>
            <person name="Wu L."/>
            <person name="Ma J."/>
        </authorList>
    </citation>
    <scope>NUCLEOTIDE SEQUENCE [LARGE SCALE GENOMIC DNA]</scope>
    <source>
        <strain evidence="4">CGMCC 1.16060</strain>
    </source>
</reference>
<comment type="caution">
    <text evidence="3">The sequence shown here is derived from an EMBL/GenBank/DDBJ whole genome shotgun (WGS) entry which is preliminary data.</text>
</comment>
<organism evidence="3 4">
    <name type="scientific">Flavobacterium limi</name>
    <dbReference type="NCBI Taxonomy" id="2045105"/>
    <lineage>
        <taxon>Bacteria</taxon>
        <taxon>Pseudomonadati</taxon>
        <taxon>Bacteroidota</taxon>
        <taxon>Flavobacteriia</taxon>
        <taxon>Flavobacteriales</taxon>
        <taxon>Flavobacteriaceae</taxon>
        <taxon>Flavobacterium</taxon>
    </lineage>
</organism>
<dbReference type="PROSITE" id="PS50110">
    <property type="entry name" value="RESPONSE_REGULATORY"/>
    <property type="match status" value="1"/>
</dbReference>
<feature type="modified residue" description="4-aspartylphosphate" evidence="1">
    <location>
        <position position="61"/>
    </location>
</feature>
<evidence type="ECO:0000313" key="4">
    <source>
        <dbReference type="Proteomes" id="UP000655016"/>
    </source>
</evidence>
<dbReference type="EMBL" id="BMKP01000014">
    <property type="protein sequence ID" value="GGF29481.1"/>
    <property type="molecule type" value="Genomic_DNA"/>
</dbReference>
<dbReference type="Pfam" id="PF00072">
    <property type="entry name" value="Response_reg"/>
    <property type="match status" value="1"/>
</dbReference>